<dbReference type="PROSITE" id="PS50207">
    <property type="entry name" value="CASPASE_P10"/>
    <property type="match status" value="1"/>
</dbReference>
<dbReference type="InterPro" id="IPR002138">
    <property type="entry name" value="Pept_C14_p10"/>
</dbReference>
<dbReference type="GO" id="GO:0005737">
    <property type="term" value="C:cytoplasm"/>
    <property type="evidence" value="ECO:0007669"/>
    <property type="project" value="UniProtKB-ARBA"/>
</dbReference>
<evidence type="ECO:0000259" key="6">
    <source>
        <dbReference type="PROSITE" id="PS50168"/>
    </source>
</evidence>
<dbReference type="SMART" id="SM00115">
    <property type="entry name" value="CASc"/>
    <property type="match status" value="1"/>
</dbReference>
<evidence type="ECO:0000259" key="7">
    <source>
        <dbReference type="PROSITE" id="PS50207"/>
    </source>
</evidence>
<dbReference type="PROSITE" id="PS50208">
    <property type="entry name" value="CASPASE_P20"/>
    <property type="match status" value="1"/>
</dbReference>
<evidence type="ECO:0000313" key="9">
    <source>
        <dbReference type="Proteomes" id="UP001190640"/>
    </source>
</evidence>
<dbReference type="GO" id="GO:0051604">
    <property type="term" value="P:protein maturation"/>
    <property type="evidence" value="ECO:0007669"/>
    <property type="project" value="UniProtKB-ARBA"/>
</dbReference>
<dbReference type="FunFam" id="1.10.533.10:FF:000016">
    <property type="entry name" value="CASP8 and FADD-like apoptosis regulator"/>
    <property type="match status" value="1"/>
</dbReference>
<dbReference type="InterPro" id="IPR011029">
    <property type="entry name" value="DEATH-like_dom_sf"/>
</dbReference>
<evidence type="ECO:0000256" key="5">
    <source>
        <dbReference type="SAM" id="MobiDB-lite"/>
    </source>
</evidence>
<dbReference type="SUPFAM" id="SSF52129">
    <property type="entry name" value="Caspase-like"/>
    <property type="match status" value="1"/>
</dbReference>
<dbReference type="Pfam" id="PF01335">
    <property type="entry name" value="DED"/>
    <property type="match status" value="2"/>
</dbReference>
<evidence type="ECO:0000259" key="8">
    <source>
        <dbReference type="PROSITE" id="PS50208"/>
    </source>
</evidence>
<dbReference type="AlphaFoldDB" id="A0AA97IYI5"/>
<dbReference type="PROSITE" id="PS50168">
    <property type="entry name" value="DED"/>
    <property type="match status" value="2"/>
</dbReference>
<evidence type="ECO:0000256" key="4">
    <source>
        <dbReference type="RuleBase" id="RU003971"/>
    </source>
</evidence>
<feature type="domain" description="DED" evidence="6">
    <location>
        <begin position="8"/>
        <end position="86"/>
    </location>
</feature>
<dbReference type="InterPro" id="IPR011600">
    <property type="entry name" value="Pept_C14_caspase"/>
</dbReference>
<evidence type="ECO:0000256" key="3">
    <source>
        <dbReference type="ARBA" id="ARBA00022737"/>
    </source>
</evidence>
<feature type="compositionally biased region" description="Polar residues" evidence="5">
    <location>
        <begin position="186"/>
        <end position="197"/>
    </location>
</feature>
<feature type="domain" description="Caspase family p20" evidence="8">
    <location>
        <begin position="287"/>
        <end position="411"/>
    </location>
</feature>
<dbReference type="GO" id="GO:0006915">
    <property type="term" value="P:apoptotic process"/>
    <property type="evidence" value="ECO:0007669"/>
    <property type="project" value="UniProtKB-KW"/>
</dbReference>
<dbReference type="PANTHER" id="PTHR48169:SF7">
    <property type="entry name" value="CASPASE 10"/>
    <property type="match status" value="1"/>
</dbReference>
<organism evidence="9 10">
    <name type="scientific">Eublepharis macularius</name>
    <name type="common">Leopard gecko</name>
    <name type="synonym">Cyrtodactylus macularius</name>
    <dbReference type="NCBI Taxonomy" id="481883"/>
    <lineage>
        <taxon>Eukaryota</taxon>
        <taxon>Metazoa</taxon>
        <taxon>Chordata</taxon>
        <taxon>Craniata</taxon>
        <taxon>Vertebrata</taxon>
        <taxon>Euteleostomi</taxon>
        <taxon>Lepidosauria</taxon>
        <taxon>Squamata</taxon>
        <taxon>Bifurcata</taxon>
        <taxon>Gekkota</taxon>
        <taxon>Eublepharidae</taxon>
        <taxon>Eublepharinae</taxon>
        <taxon>Eublepharis</taxon>
    </lineage>
</organism>
<dbReference type="CDD" id="cd00032">
    <property type="entry name" value="CASc"/>
    <property type="match status" value="1"/>
</dbReference>
<gene>
    <name evidence="10" type="primary">LOC129324564</name>
</gene>
<dbReference type="Gene3D" id="1.10.533.10">
    <property type="entry name" value="Death Domain, Fas"/>
    <property type="match status" value="2"/>
</dbReference>
<dbReference type="SUPFAM" id="SSF47986">
    <property type="entry name" value="DEATH domain"/>
    <property type="match status" value="2"/>
</dbReference>
<evidence type="ECO:0000256" key="2">
    <source>
        <dbReference type="ARBA" id="ARBA00022703"/>
    </source>
</evidence>
<dbReference type="KEGG" id="emc:129324564"/>
<dbReference type="InterPro" id="IPR015917">
    <property type="entry name" value="Pept_C14A"/>
</dbReference>
<reference evidence="10" key="1">
    <citation type="submission" date="2025-08" db="UniProtKB">
        <authorList>
            <consortium name="RefSeq"/>
        </authorList>
    </citation>
    <scope>IDENTIFICATION</scope>
    <source>
        <tissue evidence="10">Blood</tissue>
    </source>
</reference>
<dbReference type="GO" id="GO:0006508">
    <property type="term" value="P:proteolysis"/>
    <property type="evidence" value="ECO:0007669"/>
    <property type="project" value="InterPro"/>
</dbReference>
<dbReference type="InterPro" id="IPR033139">
    <property type="entry name" value="Caspase_cys_AS"/>
</dbReference>
<dbReference type="InterPro" id="IPR001875">
    <property type="entry name" value="DED_dom"/>
</dbReference>
<feature type="region of interest" description="Disordered" evidence="5">
    <location>
        <begin position="186"/>
        <end position="210"/>
    </location>
</feature>
<feature type="domain" description="DED" evidence="6">
    <location>
        <begin position="103"/>
        <end position="178"/>
    </location>
</feature>
<keyword evidence="9" id="KW-1185">Reference proteome</keyword>
<dbReference type="PANTHER" id="PTHR48169">
    <property type="entry name" value="DED DOMAIN-CONTAINING PROTEIN"/>
    <property type="match status" value="1"/>
</dbReference>
<feature type="domain" description="Caspase family p10" evidence="7">
    <location>
        <begin position="442"/>
        <end position="529"/>
    </location>
</feature>
<dbReference type="GO" id="GO:0042981">
    <property type="term" value="P:regulation of apoptotic process"/>
    <property type="evidence" value="ECO:0007669"/>
    <property type="project" value="InterPro"/>
</dbReference>
<dbReference type="PRINTS" id="PR00376">
    <property type="entry name" value="IL1BCENZYME"/>
</dbReference>
<sequence length="541" mass="61689">MDEVDSIEFRLQLLMVDEDLGKEDVEAVKFLCQDFIPFSKLEVMTSAREIFQFLISQDIVNREEPFVIAELLYRIRRLSLLQKFGYTKEEVLENLPLKGKVLEYRQMLYELSEEFTEDDLRCAVFLLRSHLPKVQPKMSCLQLLTVLEKKDLLSETNLQMLKELCTKIAPNLLNIISKYEQKKVSTSVQESEKTAPSSVREFRKPSGSDSLSAPIKEGAIKYPTKSLDFCSSLTVHVGNTHSFGSNPDVKAENFIGHPEHNFPCREQDEESKTALEMPSLYKMDGPCRGRCLIFNNINFKEHLGKRMGSQKDAEELERVFKWLGLEVITYDDQSSVEMLQHLQKWQSSENWKESDCLVCCILSHGESGKIYGTDARLIPIRDIMSHFTAKRCPLLATKPKLFFIQACQGEKTQKAVYLEPDAYDWDHLGADAQSAGPLSSPQMPSIPEEADFLLGMATVDGYLSFRHIQEGTWYIQALCTKLQLLVPRGEDILSILTQVNDDVSRRADSQGLKKQMPQPAYTLTKKLVFPVPRDPPPSQQP</sequence>
<dbReference type="SMART" id="SM00031">
    <property type="entry name" value="DED"/>
    <property type="match status" value="2"/>
</dbReference>
<comment type="similarity">
    <text evidence="1 4">Belongs to the peptidase C14A family.</text>
</comment>
<protein>
    <submittedName>
        <fullName evidence="10">Caspase-10-like</fullName>
    </submittedName>
</protein>
<name>A0AA97IYI5_EUBMA</name>
<dbReference type="GO" id="GO:0004197">
    <property type="term" value="F:cysteine-type endopeptidase activity"/>
    <property type="evidence" value="ECO:0007669"/>
    <property type="project" value="InterPro"/>
</dbReference>
<dbReference type="InterPro" id="IPR001309">
    <property type="entry name" value="Pept_C14_p20"/>
</dbReference>
<dbReference type="RefSeq" id="XP_054827859.1">
    <property type="nucleotide sequence ID" value="XM_054971884.1"/>
</dbReference>
<dbReference type="PROSITE" id="PS01122">
    <property type="entry name" value="CASPASE_CYS"/>
    <property type="match status" value="1"/>
</dbReference>
<keyword evidence="2" id="KW-0053">Apoptosis</keyword>
<dbReference type="FunFam" id="3.40.50.1460:FF:000014">
    <property type="entry name" value="Caspase 10, apoptosis-related cysteine peptidase"/>
    <property type="match status" value="1"/>
</dbReference>
<dbReference type="Pfam" id="PF00656">
    <property type="entry name" value="Peptidase_C14"/>
    <property type="match status" value="1"/>
</dbReference>
<dbReference type="GeneID" id="129324564"/>
<dbReference type="InterPro" id="IPR029030">
    <property type="entry name" value="Caspase-like_dom_sf"/>
</dbReference>
<evidence type="ECO:0000256" key="1">
    <source>
        <dbReference type="ARBA" id="ARBA00010134"/>
    </source>
</evidence>
<keyword evidence="3" id="KW-0677">Repeat</keyword>
<proteinExistence type="inferred from homology"/>
<dbReference type="Proteomes" id="UP001190640">
    <property type="component" value="Chromosome 2"/>
</dbReference>
<evidence type="ECO:0000313" key="10">
    <source>
        <dbReference type="RefSeq" id="XP_054827859.1"/>
    </source>
</evidence>
<accession>A0AA97IYI5</accession>
<dbReference type="Gene3D" id="3.40.50.1460">
    <property type="match status" value="1"/>
</dbReference>